<evidence type="ECO:0000313" key="9">
    <source>
        <dbReference type="Proteomes" id="UP001341840"/>
    </source>
</evidence>
<keyword evidence="5 6" id="KW-0326">Glycosidase</keyword>
<feature type="domain" description="Rhamnogalacturonase A/B/Epimerase-like pectate lyase" evidence="7">
    <location>
        <begin position="106"/>
        <end position="149"/>
    </location>
</feature>
<evidence type="ECO:0000256" key="4">
    <source>
        <dbReference type="ARBA" id="ARBA00022801"/>
    </source>
</evidence>
<sequence>MREIADYGPVRDTMVIRPYGYAIWESIQEYLNLKLKETGHSNMFDLPVKPLSITCLPNGSKVIVISPLLINQVIGLMISLLLLVIAECSNTQYPAINCRKHSALLTDFGAVGDGKTSNTKAFQSAISNLTQYASDGGAQLFVPPGKWLTGSFNLTSHFTLFLQKDALILASQDESEWPPLAVLPSYGRGRDAPAGRFSSLIFGTNLTDVVITGANGTIDGQGSYWWAKFKQDQLNLTRPYLIEIMYSDQIQISNLTLLNSPSWFVHPIYSSNIIIQGLTIIAPIDSPNTDGIDPDSSTNTRIEDCYIVSGDDCIAVKSGWDEYGIKFGKPTEHLIIRRLTCISPDSAMIALGSEMSGGIRDVRAEDITAINTQSAVRIKTAVGRGGYVKDIFVKGAKLQTMKYVFWMTGGYGSHPDPGFDPKALPQITGINYRDFSAQNVTYSARLDGISGDPFTGICISDVNIRLSEEKKKLQWNCTDVSGFTKNVIPQPCDLLQLKTDISQCPYPTDKLPIDNIQFKACSL</sequence>
<dbReference type="InterPro" id="IPR012334">
    <property type="entry name" value="Pectin_lyas_fold"/>
</dbReference>
<protein>
    <recommendedName>
        <fullName evidence="7">Rhamnogalacturonase A/B/Epimerase-like pectate lyase domain-containing protein</fullName>
    </recommendedName>
</protein>
<accession>A0ABU6RAW3</accession>
<comment type="similarity">
    <text evidence="2 6">Belongs to the glycosyl hydrolase 28 family.</text>
</comment>
<dbReference type="InterPro" id="IPR000743">
    <property type="entry name" value="Glyco_hydro_28"/>
</dbReference>
<name>A0ABU6RAW3_9FABA</name>
<dbReference type="InterPro" id="IPR024535">
    <property type="entry name" value="RHGA/B-epi-like_pectate_lyase"/>
</dbReference>
<dbReference type="PANTHER" id="PTHR31339:SF12">
    <property type="entry name" value="ENDO-POLYGALACTURONASE-LIKE PROTEIN"/>
    <property type="match status" value="1"/>
</dbReference>
<keyword evidence="4 6" id="KW-0378">Hydrolase</keyword>
<evidence type="ECO:0000256" key="5">
    <source>
        <dbReference type="ARBA" id="ARBA00023295"/>
    </source>
</evidence>
<evidence type="ECO:0000256" key="6">
    <source>
        <dbReference type="RuleBase" id="RU361169"/>
    </source>
</evidence>
<dbReference type="InterPro" id="IPR006626">
    <property type="entry name" value="PbH1"/>
</dbReference>
<dbReference type="EMBL" id="JASCZI010030313">
    <property type="protein sequence ID" value="MED6121137.1"/>
    <property type="molecule type" value="Genomic_DNA"/>
</dbReference>
<evidence type="ECO:0000256" key="2">
    <source>
        <dbReference type="ARBA" id="ARBA00008834"/>
    </source>
</evidence>
<dbReference type="PANTHER" id="PTHR31339">
    <property type="entry name" value="PECTIN LYASE-RELATED"/>
    <property type="match status" value="1"/>
</dbReference>
<dbReference type="Pfam" id="PF12708">
    <property type="entry name" value="Pect-lyase_RHGA_epim"/>
    <property type="match status" value="1"/>
</dbReference>
<dbReference type="InterPro" id="IPR045864">
    <property type="entry name" value="aa-tRNA-synth_II/BPL/LPL"/>
</dbReference>
<evidence type="ECO:0000256" key="1">
    <source>
        <dbReference type="ARBA" id="ARBA00004191"/>
    </source>
</evidence>
<evidence type="ECO:0000259" key="7">
    <source>
        <dbReference type="Pfam" id="PF12708"/>
    </source>
</evidence>
<organism evidence="8 9">
    <name type="scientific">Stylosanthes scabra</name>
    <dbReference type="NCBI Taxonomy" id="79078"/>
    <lineage>
        <taxon>Eukaryota</taxon>
        <taxon>Viridiplantae</taxon>
        <taxon>Streptophyta</taxon>
        <taxon>Embryophyta</taxon>
        <taxon>Tracheophyta</taxon>
        <taxon>Spermatophyta</taxon>
        <taxon>Magnoliopsida</taxon>
        <taxon>eudicotyledons</taxon>
        <taxon>Gunneridae</taxon>
        <taxon>Pentapetalae</taxon>
        <taxon>rosids</taxon>
        <taxon>fabids</taxon>
        <taxon>Fabales</taxon>
        <taxon>Fabaceae</taxon>
        <taxon>Papilionoideae</taxon>
        <taxon>50 kb inversion clade</taxon>
        <taxon>dalbergioids sensu lato</taxon>
        <taxon>Dalbergieae</taxon>
        <taxon>Pterocarpus clade</taxon>
        <taxon>Stylosanthes</taxon>
    </lineage>
</organism>
<comment type="caution">
    <text evidence="8">The sequence shown here is derived from an EMBL/GenBank/DDBJ whole genome shotgun (WGS) entry which is preliminary data.</text>
</comment>
<evidence type="ECO:0000256" key="3">
    <source>
        <dbReference type="ARBA" id="ARBA00022512"/>
    </source>
</evidence>
<comment type="subcellular location">
    <subcellularLocation>
        <location evidence="1">Secreted</location>
        <location evidence="1">Cell wall</location>
    </subcellularLocation>
</comment>
<dbReference type="Pfam" id="PF00295">
    <property type="entry name" value="Glyco_hydro_28"/>
    <property type="match status" value="1"/>
</dbReference>
<gene>
    <name evidence="8" type="ORF">PIB30_027344</name>
</gene>
<reference evidence="8 9" key="1">
    <citation type="journal article" date="2023" name="Plants (Basel)">
        <title>Bridging the Gap: Combining Genomics and Transcriptomics Approaches to Understand Stylosanthes scabra, an Orphan Legume from the Brazilian Caatinga.</title>
        <authorList>
            <person name="Ferreira-Neto J.R.C."/>
            <person name="da Silva M.D."/>
            <person name="Binneck E."/>
            <person name="de Melo N.F."/>
            <person name="da Silva R.H."/>
            <person name="de Melo A.L.T.M."/>
            <person name="Pandolfi V."/>
            <person name="Bustamante F.O."/>
            <person name="Brasileiro-Vidal A.C."/>
            <person name="Benko-Iseppon A.M."/>
        </authorList>
    </citation>
    <scope>NUCLEOTIDE SEQUENCE [LARGE SCALE GENOMIC DNA]</scope>
    <source>
        <tissue evidence="8">Leaves</tissue>
    </source>
</reference>
<dbReference type="Gene3D" id="3.30.930.10">
    <property type="entry name" value="Bira Bifunctional Protein, Domain 2"/>
    <property type="match status" value="1"/>
</dbReference>
<proteinExistence type="inferred from homology"/>
<evidence type="ECO:0000313" key="8">
    <source>
        <dbReference type="EMBL" id="MED6121137.1"/>
    </source>
</evidence>
<dbReference type="SUPFAM" id="SSF51126">
    <property type="entry name" value="Pectin lyase-like"/>
    <property type="match status" value="1"/>
</dbReference>
<keyword evidence="9" id="KW-1185">Reference proteome</keyword>
<dbReference type="SMART" id="SM00710">
    <property type="entry name" value="PbH1"/>
    <property type="match status" value="3"/>
</dbReference>
<keyword evidence="3" id="KW-0964">Secreted</keyword>
<dbReference type="Gene3D" id="2.160.20.10">
    <property type="entry name" value="Single-stranded right-handed beta-helix, Pectin lyase-like"/>
    <property type="match status" value="1"/>
</dbReference>
<dbReference type="Proteomes" id="UP001341840">
    <property type="component" value="Unassembled WGS sequence"/>
</dbReference>
<keyword evidence="3" id="KW-0134">Cell wall</keyword>
<dbReference type="InterPro" id="IPR051801">
    <property type="entry name" value="GH28_Enzymes"/>
</dbReference>
<dbReference type="InterPro" id="IPR011050">
    <property type="entry name" value="Pectin_lyase_fold/virulence"/>
</dbReference>